<feature type="compositionally biased region" description="Low complexity" evidence="1">
    <location>
        <begin position="724"/>
        <end position="738"/>
    </location>
</feature>
<name>L0AY75_THEEQ</name>
<accession>L0AY75</accession>
<dbReference type="AlphaFoldDB" id="L0AY75"/>
<feature type="compositionally biased region" description="Low complexity" evidence="1">
    <location>
        <begin position="475"/>
        <end position="490"/>
    </location>
</feature>
<evidence type="ECO:0000256" key="1">
    <source>
        <dbReference type="SAM" id="MobiDB-lite"/>
    </source>
</evidence>
<proteinExistence type="predicted"/>
<feature type="region of interest" description="Disordered" evidence="1">
    <location>
        <begin position="713"/>
        <end position="747"/>
    </location>
</feature>
<dbReference type="EMBL" id="CP001669">
    <property type="protein sequence ID" value="AFZ79854.1"/>
    <property type="molecule type" value="Genomic_DNA"/>
</dbReference>
<evidence type="ECO:0008006" key="5">
    <source>
        <dbReference type="Google" id="ProtNLM"/>
    </source>
</evidence>
<feature type="chain" id="PRO_5003939922" description="Signal peptide containing protein" evidence="2">
    <location>
        <begin position="21"/>
        <end position="747"/>
    </location>
</feature>
<protein>
    <recommendedName>
        <fullName evidence="5">Signal peptide containing protein</fullName>
    </recommendedName>
</protein>
<feature type="compositionally biased region" description="Basic and acidic residues" evidence="1">
    <location>
        <begin position="406"/>
        <end position="415"/>
    </location>
</feature>
<feature type="compositionally biased region" description="Basic and acidic residues" evidence="1">
    <location>
        <begin position="195"/>
        <end position="208"/>
    </location>
</feature>
<dbReference type="VEuPathDB" id="PiroplasmaDB:BEWA_027030"/>
<dbReference type="RefSeq" id="XP_004829520.1">
    <property type="nucleotide sequence ID" value="XM_004829463.1"/>
</dbReference>
<dbReference type="Proteomes" id="UP000031512">
    <property type="component" value="Chromosome 1"/>
</dbReference>
<dbReference type="GeneID" id="15807077"/>
<dbReference type="KEGG" id="beq:BEWA_027030"/>
<feature type="compositionally biased region" description="Basic and acidic residues" evidence="1">
    <location>
        <begin position="423"/>
        <end position="452"/>
    </location>
</feature>
<feature type="region of interest" description="Disordered" evidence="1">
    <location>
        <begin position="156"/>
        <end position="329"/>
    </location>
</feature>
<keyword evidence="4" id="KW-1185">Reference proteome</keyword>
<sequence>MRALSLIYVYLLVGFRFCQGADPLFFDISSPDPSLAREYESTVDGVVYQSFFSTGLFFSKVVDGGVTLWEAKGEERCDVLFSSVGDGKSRAVLHVLAKGIPSRMLHYEKLDREWKLVTVRVKGVPESEEPVSPKEHAAELDFANLGCPLGGCSGSEAKPKVTLPPTESNNNGEDASENKVEGGTPDDEEESGESQPKEVDKEEPDQKSGDNAVEPVESESNPVIVDEERPKPQVPTESNEKEPEVSNESKESKPEVPELATEHIVKESEPVTKDEEESPRDSEKRSEDVQPEENEHVPTHDKELSKENLRGGTDTSQLPSQSASLEPEEPVIPFLDKIDTSLFNVEETEEGDVKVLKLAAKPSVKTTNLKYGEETVWEDNKKSCSSALLYLDGERLTLAVIKTKGRRSESTVYRHHDGKKWKKGNEGTHKNKLKELIDAAKKESPEAVKKEQGVPSAQQGQAQAKPVDKPVEAPSTQSAGNSSSLQSSNQDTFDLATQNSSSYRSSDVNINGVPAKVYVSTSGNAIKKVTNGKDVVWTATSKQTCLYCMAFQKDNNLNMAVVKIREDKNTKYLLIECSKGKWEVVTGYPIHTKVNALKKTADKITKFSLDISLAESNDNCTVENSEGSGIKTRIYAPKSGNAIDKVMDGNKVIGELHESYRCYLCELYSKGNISLLRVHTEAVVYDAYLCNYMNDGSGWTMIKEEKEFEKKLEELRSGALQQASTESSDPTSSVTPPSEGSDKSKEA</sequence>
<feature type="region of interest" description="Disordered" evidence="1">
    <location>
        <begin position="404"/>
        <end position="492"/>
    </location>
</feature>
<feature type="compositionally biased region" description="Basic and acidic residues" evidence="1">
    <location>
        <begin position="238"/>
        <end position="309"/>
    </location>
</feature>
<keyword evidence="2" id="KW-0732">Signal</keyword>
<dbReference type="Pfam" id="PF04385">
    <property type="entry name" value="FAINT"/>
    <property type="match status" value="4"/>
</dbReference>
<feature type="compositionally biased region" description="Polar residues" evidence="1">
    <location>
        <begin position="313"/>
        <end position="324"/>
    </location>
</feature>
<organism evidence="3 4">
    <name type="scientific">Theileria equi strain WA</name>
    <dbReference type="NCBI Taxonomy" id="1537102"/>
    <lineage>
        <taxon>Eukaryota</taxon>
        <taxon>Sar</taxon>
        <taxon>Alveolata</taxon>
        <taxon>Apicomplexa</taxon>
        <taxon>Aconoidasida</taxon>
        <taxon>Piroplasmida</taxon>
        <taxon>Theileriidae</taxon>
        <taxon>Theileria</taxon>
    </lineage>
</organism>
<dbReference type="InterPro" id="IPR007480">
    <property type="entry name" value="DUF529"/>
</dbReference>
<evidence type="ECO:0000313" key="4">
    <source>
        <dbReference type="Proteomes" id="UP000031512"/>
    </source>
</evidence>
<evidence type="ECO:0000313" key="3">
    <source>
        <dbReference type="EMBL" id="AFZ79854.1"/>
    </source>
</evidence>
<evidence type="ECO:0000256" key="2">
    <source>
        <dbReference type="SAM" id="SignalP"/>
    </source>
</evidence>
<feature type="signal peptide" evidence="2">
    <location>
        <begin position="1"/>
        <end position="20"/>
    </location>
</feature>
<reference evidence="3 4" key="1">
    <citation type="journal article" date="2012" name="BMC Genomics">
        <title>Comparative genomic analysis and phylogenetic position of Theileria equi.</title>
        <authorList>
            <person name="Kappmeyer L.S."/>
            <person name="Thiagarajan M."/>
            <person name="Herndon D.R."/>
            <person name="Ramsay J.D."/>
            <person name="Caler E."/>
            <person name="Djikeng A."/>
            <person name="Gillespie J.J."/>
            <person name="Lau A.O."/>
            <person name="Roalson E.H."/>
            <person name="Silva J.C."/>
            <person name="Silva M.G."/>
            <person name="Suarez C.E."/>
            <person name="Ueti M.W."/>
            <person name="Nene V.M."/>
            <person name="Mealey R.H."/>
            <person name="Knowles D.P."/>
            <person name="Brayton K.A."/>
        </authorList>
    </citation>
    <scope>NUCLEOTIDE SEQUENCE [LARGE SCALE GENOMIC DNA]</scope>
    <source>
        <strain evidence="3 4">WA</strain>
    </source>
</reference>
<gene>
    <name evidence="3" type="ORF">BEWA_027030</name>
</gene>
<dbReference type="OrthoDB" id="362334at2759"/>